<dbReference type="EMBL" id="FOJY01000012">
    <property type="protein sequence ID" value="SFB18945.1"/>
    <property type="molecule type" value="Genomic_DNA"/>
</dbReference>
<keyword evidence="11" id="KW-1185">Reference proteome</keyword>
<dbReference type="InterPro" id="IPR025669">
    <property type="entry name" value="AAA_dom"/>
</dbReference>
<evidence type="ECO:0000256" key="2">
    <source>
        <dbReference type="ARBA" id="ARBA00011903"/>
    </source>
</evidence>
<keyword evidence="7" id="KW-0829">Tyrosine-protein kinase</keyword>
<gene>
    <name evidence="10" type="ORF">SAMN05216249_11244</name>
</gene>
<dbReference type="OrthoDB" id="9794577at2"/>
<comment type="similarity">
    <text evidence="1">Belongs to the CpsD/CapB family.</text>
</comment>
<evidence type="ECO:0000313" key="10">
    <source>
        <dbReference type="EMBL" id="SFB18945.1"/>
    </source>
</evidence>
<keyword evidence="3" id="KW-0808">Transferase</keyword>
<evidence type="ECO:0000256" key="8">
    <source>
        <dbReference type="ARBA" id="ARBA00051245"/>
    </source>
</evidence>
<dbReference type="GO" id="GO:0005886">
    <property type="term" value="C:plasma membrane"/>
    <property type="evidence" value="ECO:0007669"/>
    <property type="project" value="TreeGrafter"/>
</dbReference>
<evidence type="ECO:0000256" key="5">
    <source>
        <dbReference type="ARBA" id="ARBA00022777"/>
    </source>
</evidence>
<evidence type="ECO:0000256" key="4">
    <source>
        <dbReference type="ARBA" id="ARBA00022741"/>
    </source>
</evidence>
<dbReference type="Proteomes" id="UP000198838">
    <property type="component" value="Unassembled WGS sequence"/>
</dbReference>
<evidence type="ECO:0000256" key="3">
    <source>
        <dbReference type="ARBA" id="ARBA00022679"/>
    </source>
</evidence>
<dbReference type="NCBIfam" id="TIGR01007">
    <property type="entry name" value="eps_fam"/>
    <property type="match status" value="1"/>
</dbReference>
<dbReference type="Pfam" id="PF13614">
    <property type="entry name" value="AAA_31"/>
    <property type="match status" value="1"/>
</dbReference>
<keyword evidence="4" id="KW-0547">Nucleotide-binding</keyword>
<organism evidence="10 11">
    <name type="scientific">Acetitomaculum ruminis DSM 5522</name>
    <dbReference type="NCBI Taxonomy" id="1120918"/>
    <lineage>
        <taxon>Bacteria</taxon>
        <taxon>Bacillati</taxon>
        <taxon>Bacillota</taxon>
        <taxon>Clostridia</taxon>
        <taxon>Lachnospirales</taxon>
        <taxon>Lachnospiraceae</taxon>
        <taxon>Acetitomaculum</taxon>
    </lineage>
</organism>
<dbReference type="RefSeq" id="WP_092872876.1">
    <property type="nucleotide sequence ID" value="NZ_FOJY01000012.1"/>
</dbReference>
<proteinExistence type="inferred from homology"/>
<dbReference type="InterPro" id="IPR050445">
    <property type="entry name" value="Bact_polysacc_biosynth/exp"/>
</dbReference>
<dbReference type="CDD" id="cd05387">
    <property type="entry name" value="BY-kinase"/>
    <property type="match status" value="1"/>
</dbReference>
<dbReference type="AlphaFoldDB" id="A0A1I0YZZ0"/>
<dbReference type="InterPro" id="IPR005702">
    <property type="entry name" value="Wzc-like_C"/>
</dbReference>
<sequence length="260" mass="29712">MGQKNKIKLYANESPLINDAIDRIVVEIHNKKSDDMTSQSVLLTGCSPQCGTTSTCISLGIAFATSQWKTLIIDCDIRKANKFKKLNQKAEVGLEDYLVGKKNNDEDMTVSDIVYETNVENLSYIPCGKYAENSTRMFCSPKMSDVFKYAKENFDYIIFDCPSITVVPDSQILFKKVDGIVLLSALRGVTKKQIKEAKLKIKPYQDKYYGMIVNKVELPLYKKYIKNFDYYFLNKYGEQKLDNNANKKYNRLAQEGGRDI</sequence>
<dbReference type="SUPFAM" id="SSF52540">
    <property type="entry name" value="P-loop containing nucleoside triphosphate hydrolases"/>
    <property type="match status" value="1"/>
</dbReference>
<evidence type="ECO:0000256" key="6">
    <source>
        <dbReference type="ARBA" id="ARBA00022840"/>
    </source>
</evidence>
<comment type="catalytic activity">
    <reaction evidence="8">
        <text>L-tyrosyl-[protein] + ATP = O-phospho-L-tyrosyl-[protein] + ADP + H(+)</text>
        <dbReference type="Rhea" id="RHEA:10596"/>
        <dbReference type="Rhea" id="RHEA-COMP:10136"/>
        <dbReference type="Rhea" id="RHEA-COMP:20101"/>
        <dbReference type="ChEBI" id="CHEBI:15378"/>
        <dbReference type="ChEBI" id="CHEBI:30616"/>
        <dbReference type="ChEBI" id="CHEBI:46858"/>
        <dbReference type="ChEBI" id="CHEBI:61978"/>
        <dbReference type="ChEBI" id="CHEBI:456216"/>
        <dbReference type="EC" id="2.7.10.2"/>
    </reaction>
</comment>
<dbReference type="EC" id="2.7.10.2" evidence="2"/>
<keyword evidence="5" id="KW-0418">Kinase</keyword>
<dbReference type="PANTHER" id="PTHR32309:SF13">
    <property type="entry name" value="FERRIC ENTEROBACTIN TRANSPORT PROTEIN FEPE"/>
    <property type="match status" value="1"/>
</dbReference>
<dbReference type="Gene3D" id="3.40.50.300">
    <property type="entry name" value="P-loop containing nucleotide triphosphate hydrolases"/>
    <property type="match status" value="1"/>
</dbReference>
<protein>
    <recommendedName>
        <fullName evidence="2">non-specific protein-tyrosine kinase</fullName>
        <ecNumber evidence="2">2.7.10.2</ecNumber>
    </recommendedName>
</protein>
<feature type="domain" description="AAA" evidence="9">
    <location>
        <begin position="51"/>
        <end position="163"/>
    </location>
</feature>
<dbReference type="STRING" id="1120918.SAMN05216249_11244"/>
<evidence type="ECO:0000259" key="9">
    <source>
        <dbReference type="Pfam" id="PF13614"/>
    </source>
</evidence>
<dbReference type="PANTHER" id="PTHR32309">
    <property type="entry name" value="TYROSINE-PROTEIN KINASE"/>
    <property type="match status" value="1"/>
</dbReference>
<name>A0A1I0YZZ0_9FIRM</name>
<dbReference type="GO" id="GO:0005524">
    <property type="term" value="F:ATP binding"/>
    <property type="evidence" value="ECO:0007669"/>
    <property type="project" value="UniProtKB-KW"/>
</dbReference>
<evidence type="ECO:0000313" key="11">
    <source>
        <dbReference type="Proteomes" id="UP000198838"/>
    </source>
</evidence>
<dbReference type="GO" id="GO:0004715">
    <property type="term" value="F:non-membrane spanning protein tyrosine kinase activity"/>
    <property type="evidence" value="ECO:0007669"/>
    <property type="project" value="UniProtKB-EC"/>
</dbReference>
<accession>A0A1I0YZZ0</accession>
<evidence type="ECO:0000256" key="7">
    <source>
        <dbReference type="ARBA" id="ARBA00023137"/>
    </source>
</evidence>
<reference evidence="10 11" key="1">
    <citation type="submission" date="2016-10" db="EMBL/GenBank/DDBJ databases">
        <authorList>
            <person name="de Groot N.N."/>
        </authorList>
    </citation>
    <scope>NUCLEOTIDE SEQUENCE [LARGE SCALE GENOMIC DNA]</scope>
    <source>
        <strain evidence="10 11">DSM 5522</strain>
    </source>
</reference>
<evidence type="ECO:0000256" key="1">
    <source>
        <dbReference type="ARBA" id="ARBA00007316"/>
    </source>
</evidence>
<dbReference type="InterPro" id="IPR027417">
    <property type="entry name" value="P-loop_NTPase"/>
</dbReference>
<keyword evidence="6" id="KW-0067">ATP-binding</keyword>